<feature type="region of interest" description="Disordered" evidence="1">
    <location>
        <begin position="38"/>
        <end position="180"/>
    </location>
</feature>
<reference evidence="3" key="2">
    <citation type="journal article" date="2023" name="IMA Fungus">
        <title>Comparative genomic study of the Penicillium genus elucidates a diverse pangenome and 15 lateral gene transfer events.</title>
        <authorList>
            <person name="Petersen C."/>
            <person name="Sorensen T."/>
            <person name="Nielsen M.R."/>
            <person name="Sondergaard T.E."/>
            <person name="Sorensen J.L."/>
            <person name="Fitzpatrick D.A."/>
            <person name="Frisvad J.C."/>
            <person name="Nielsen K.L."/>
        </authorList>
    </citation>
    <scope>NUCLEOTIDE SEQUENCE</scope>
    <source>
        <strain evidence="3">IBT 21917</strain>
    </source>
</reference>
<comment type="caution">
    <text evidence="3">The sequence shown here is derived from an EMBL/GenBank/DDBJ whole genome shotgun (WGS) entry which is preliminary data.</text>
</comment>
<keyword evidence="4" id="KW-1185">Reference proteome</keyword>
<feature type="compositionally biased region" description="Basic and acidic residues" evidence="1">
    <location>
        <begin position="66"/>
        <end position="78"/>
    </location>
</feature>
<sequence length="365" mass="39601">MKTSISSDVWEKKKALIAKLYMEEEWPLKQVIKQIRSDDFNPSETQLRSRLKKWRVTKPSRQTRKKPQEDPDSEKDVRASTSPRNHRPTPASKATARARPDWVATHPIYAPSNVPSQAVDPPSKWNAPLATQQLTPSPSGEHGLVTDRSGPVSAFSDPSPTTTSFEPSAQTSPVGGGLMLNTTSAVTPNYAAYPLSPESGLPSPGSATTPAMASWPSRAVSVDLGLNSTLHPAHWYSMPFEPITPPPGAPHSAPLSAPLAPTTAGYRDPMPMVAPQGPNVFSSEFSQYGEADYSGYDPKSWKRAMSLQYDFAGRHDPERKHHPHGHHAGMVPVSTAGGPHAVMCAPIVPYMGQDPMVQRHPSVGY</sequence>
<gene>
    <name evidence="3" type="ORF">N7492_004007</name>
</gene>
<dbReference type="Proteomes" id="UP001146351">
    <property type="component" value="Unassembled WGS sequence"/>
</dbReference>
<dbReference type="AlphaFoldDB" id="A0A9W9IN05"/>
<dbReference type="EMBL" id="JAPQKO010000002">
    <property type="protein sequence ID" value="KAJ5180797.1"/>
    <property type="molecule type" value="Genomic_DNA"/>
</dbReference>
<evidence type="ECO:0000313" key="3">
    <source>
        <dbReference type="EMBL" id="KAJ5180797.1"/>
    </source>
</evidence>
<organism evidence="3 4">
    <name type="scientific">Penicillium capsulatum</name>
    <dbReference type="NCBI Taxonomy" id="69766"/>
    <lineage>
        <taxon>Eukaryota</taxon>
        <taxon>Fungi</taxon>
        <taxon>Dikarya</taxon>
        <taxon>Ascomycota</taxon>
        <taxon>Pezizomycotina</taxon>
        <taxon>Eurotiomycetes</taxon>
        <taxon>Eurotiomycetidae</taxon>
        <taxon>Eurotiales</taxon>
        <taxon>Aspergillaceae</taxon>
        <taxon>Penicillium</taxon>
    </lineage>
</organism>
<proteinExistence type="predicted"/>
<feature type="compositionally biased region" description="Basic residues" evidence="1">
    <location>
        <begin position="49"/>
        <end position="65"/>
    </location>
</feature>
<feature type="domain" description="Clr5" evidence="2">
    <location>
        <begin position="7"/>
        <end position="58"/>
    </location>
</feature>
<name>A0A9W9IN05_9EURO</name>
<protein>
    <recommendedName>
        <fullName evidence="2">Clr5 domain-containing protein</fullName>
    </recommendedName>
</protein>
<feature type="compositionally biased region" description="Polar residues" evidence="1">
    <location>
        <begin position="129"/>
        <end position="138"/>
    </location>
</feature>
<dbReference type="OrthoDB" id="5308957at2759"/>
<accession>A0A9W9IN05</accession>
<evidence type="ECO:0000256" key="1">
    <source>
        <dbReference type="SAM" id="MobiDB-lite"/>
    </source>
</evidence>
<evidence type="ECO:0000313" key="4">
    <source>
        <dbReference type="Proteomes" id="UP001146351"/>
    </source>
</evidence>
<evidence type="ECO:0000259" key="2">
    <source>
        <dbReference type="Pfam" id="PF14420"/>
    </source>
</evidence>
<dbReference type="Pfam" id="PF14420">
    <property type="entry name" value="Clr5"/>
    <property type="match status" value="1"/>
</dbReference>
<reference evidence="3" key="1">
    <citation type="submission" date="2022-11" db="EMBL/GenBank/DDBJ databases">
        <authorList>
            <person name="Petersen C."/>
        </authorList>
    </citation>
    <scope>NUCLEOTIDE SEQUENCE</scope>
    <source>
        <strain evidence="3">IBT 21917</strain>
    </source>
</reference>
<feature type="compositionally biased region" description="Polar residues" evidence="1">
    <location>
        <begin position="156"/>
        <end position="173"/>
    </location>
</feature>
<dbReference type="InterPro" id="IPR025676">
    <property type="entry name" value="Clr5_dom"/>
</dbReference>